<dbReference type="Pfam" id="PF02660">
    <property type="entry name" value="G3P_acyltransf"/>
    <property type="match status" value="1"/>
</dbReference>
<evidence type="ECO:0000313" key="13">
    <source>
        <dbReference type="Proteomes" id="UP000182373"/>
    </source>
</evidence>
<feature type="transmembrane region" description="Helical" evidence="10">
    <location>
        <begin position="148"/>
        <end position="172"/>
    </location>
</feature>
<keyword evidence="1 10" id="KW-1003">Cell membrane</keyword>
<keyword evidence="4 10" id="KW-0812">Transmembrane</keyword>
<reference evidence="13" key="1">
    <citation type="submission" date="2016-11" db="EMBL/GenBank/DDBJ databases">
        <title>Comparative genomic and phenotypic analysis of Granulibacter bethesdensis clinical isolates from patients with chronic granulomatous disease.</title>
        <authorList>
            <person name="Zarember K.A."/>
            <person name="Porcella S.F."/>
            <person name="Chu J."/>
            <person name="Ding L."/>
            <person name="Dahlstrom E."/>
            <person name="Barbian K."/>
            <person name="Martens C."/>
            <person name="Sykora L."/>
            <person name="Kramer S."/>
            <person name="Pettinato A.M."/>
            <person name="Hong H."/>
            <person name="Wald G."/>
            <person name="Berg L.J."/>
            <person name="Rogge L.S."/>
            <person name="Greenberg D.E."/>
            <person name="Falcone E.L."/>
            <person name="Neves J.F."/>
            <person name="Simoes M.J."/>
            <person name="Casal M."/>
            <person name="Rodriguez-Lopez F.C."/>
            <person name="Zelazny A."/>
            <person name="Gallin J.I."/>
            <person name="Holland S.M."/>
        </authorList>
    </citation>
    <scope>NUCLEOTIDE SEQUENCE [LARGE SCALE GENOMIC DNA]</scope>
    <source>
        <strain evidence="13">NIH9.1</strain>
    </source>
</reference>
<evidence type="ECO:0000256" key="11">
    <source>
        <dbReference type="SAM" id="MobiDB-lite"/>
    </source>
</evidence>
<accession>A0AAC9K9H3</accession>
<dbReference type="GO" id="GO:0008654">
    <property type="term" value="P:phospholipid biosynthetic process"/>
    <property type="evidence" value="ECO:0007669"/>
    <property type="project" value="UniProtKB-UniRule"/>
</dbReference>
<dbReference type="GO" id="GO:0043772">
    <property type="term" value="F:acyl-phosphate glycerol-3-phosphate acyltransferase activity"/>
    <property type="evidence" value="ECO:0007669"/>
    <property type="project" value="UniProtKB-UniRule"/>
</dbReference>
<dbReference type="SMART" id="SM01207">
    <property type="entry name" value="G3P_acyltransf"/>
    <property type="match status" value="1"/>
</dbReference>
<feature type="transmembrane region" description="Helical" evidence="10">
    <location>
        <begin position="110"/>
        <end position="136"/>
    </location>
</feature>
<dbReference type="EMBL" id="CP018191">
    <property type="protein sequence ID" value="APH54059.1"/>
    <property type="molecule type" value="Genomic_DNA"/>
</dbReference>
<keyword evidence="9 10" id="KW-1208">Phospholipid metabolism</keyword>
<comment type="function">
    <text evidence="10">Catalyzes the transfer of an acyl group from acyl-phosphate (acyl-PO(4)) to glycerol-3-phosphate (G3P) to form lysophosphatidic acid (LPA). This enzyme utilizes acyl-phosphate as fatty acyl donor, but not acyl-CoA or acyl-ACP.</text>
</comment>
<comment type="subcellular location">
    <subcellularLocation>
        <location evidence="10">Cell membrane</location>
        <topology evidence="10">Multi-pass membrane protein</topology>
    </subcellularLocation>
</comment>
<evidence type="ECO:0000256" key="2">
    <source>
        <dbReference type="ARBA" id="ARBA00022516"/>
    </source>
</evidence>
<evidence type="ECO:0000256" key="9">
    <source>
        <dbReference type="ARBA" id="ARBA00023264"/>
    </source>
</evidence>
<keyword evidence="2 10" id="KW-0444">Lipid biosynthesis</keyword>
<evidence type="ECO:0000256" key="3">
    <source>
        <dbReference type="ARBA" id="ARBA00022679"/>
    </source>
</evidence>
<keyword evidence="7 10" id="KW-0472">Membrane</keyword>
<comment type="catalytic activity">
    <reaction evidence="10">
        <text>an acyl phosphate + sn-glycerol 3-phosphate = a 1-acyl-sn-glycero-3-phosphate + phosphate</text>
        <dbReference type="Rhea" id="RHEA:34075"/>
        <dbReference type="ChEBI" id="CHEBI:43474"/>
        <dbReference type="ChEBI" id="CHEBI:57597"/>
        <dbReference type="ChEBI" id="CHEBI:57970"/>
        <dbReference type="ChEBI" id="CHEBI:59918"/>
        <dbReference type="EC" id="2.3.1.275"/>
    </reaction>
</comment>
<evidence type="ECO:0000256" key="10">
    <source>
        <dbReference type="HAMAP-Rule" id="MF_01043"/>
    </source>
</evidence>
<organism evidence="12 13">
    <name type="scientific">Granulibacter bethesdensis</name>
    <dbReference type="NCBI Taxonomy" id="364410"/>
    <lineage>
        <taxon>Bacteria</taxon>
        <taxon>Pseudomonadati</taxon>
        <taxon>Pseudomonadota</taxon>
        <taxon>Alphaproteobacteria</taxon>
        <taxon>Acetobacterales</taxon>
        <taxon>Acetobacteraceae</taxon>
        <taxon>Granulibacter</taxon>
    </lineage>
</organism>
<feature type="transmembrane region" description="Helical" evidence="10">
    <location>
        <begin position="47"/>
        <end position="66"/>
    </location>
</feature>
<dbReference type="InterPro" id="IPR003811">
    <property type="entry name" value="G3P_acylTferase_PlsY"/>
</dbReference>
<evidence type="ECO:0000256" key="4">
    <source>
        <dbReference type="ARBA" id="ARBA00022692"/>
    </source>
</evidence>
<dbReference type="PANTHER" id="PTHR30309">
    <property type="entry name" value="INNER MEMBRANE PROTEIN YGIH"/>
    <property type="match status" value="1"/>
</dbReference>
<feature type="transmembrane region" description="Helical" evidence="10">
    <location>
        <begin position="179"/>
        <end position="199"/>
    </location>
</feature>
<dbReference type="HAMAP" id="MF_01043">
    <property type="entry name" value="PlsY"/>
    <property type="match status" value="1"/>
</dbReference>
<sequence length="249" mass="25756">MAGRSRKNARQSTEYPLRRQTAGRPGHRHLESRQTGLRMNGMMTSHFFALLGGYLLGSIPFGLILTRLSGAGDIRKIGSGNIGATNVLRTGRKGLAAATLLLDGGKGAAAALLAAYLGGWALALPAGIAAVIGHLFPVWLGFRGGKGVATGLGVLLATAWPVGLICCALWFAVARTIKISSAAALCAFAFAPLLALAVGGMGLGPPPLAQSHWQAAAAFMLIAVLVFIRHADNIARLRAGTESRIGTRS</sequence>
<evidence type="ECO:0000313" key="12">
    <source>
        <dbReference type="EMBL" id="APH54059.1"/>
    </source>
</evidence>
<dbReference type="AlphaFoldDB" id="A0AAC9K9H3"/>
<keyword evidence="6 10" id="KW-0443">Lipid metabolism</keyword>
<evidence type="ECO:0000256" key="8">
    <source>
        <dbReference type="ARBA" id="ARBA00023209"/>
    </source>
</evidence>
<evidence type="ECO:0000256" key="1">
    <source>
        <dbReference type="ARBA" id="ARBA00022475"/>
    </source>
</evidence>
<comment type="subunit">
    <text evidence="10">Probably interacts with PlsX.</text>
</comment>
<protein>
    <recommendedName>
        <fullName evidence="10">Glycerol-3-phosphate acyltransferase</fullName>
    </recommendedName>
    <alternativeName>
        <fullName evidence="10">Acyl-PO4 G3P acyltransferase</fullName>
    </alternativeName>
    <alternativeName>
        <fullName evidence="10">Acyl-phosphate--glycerol-3-phosphate acyltransferase</fullName>
    </alternativeName>
    <alternativeName>
        <fullName evidence="10">G3P acyltransferase</fullName>
        <shortName evidence="10">GPAT</shortName>
        <ecNumber evidence="10">2.3.1.275</ecNumber>
    </alternativeName>
    <alternativeName>
        <fullName evidence="10">Lysophosphatidic acid synthase</fullName>
        <shortName evidence="10">LPA synthase</shortName>
    </alternativeName>
</protein>
<gene>
    <name evidence="10" type="primary">plsY</name>
    <name evidence="12" type="ORF">GbCGDNIH9_0806</name>
</gene>
<dbReference type="PANTHER" id="PTHR30309:SF0">
    <property type="entry name" value="GLYCEROL-3-PHOSPHATE ACYLTRANSFERASE-RELATED"/>
    <property type="match status" value="1"/>
</dbReference>
<keyword evidence="5 10" id="KW-1133">Transmembrane helix</keyword>
<evidence type="ECO:0000256" key="5">
    <source>
        <dbReference type="ARBA" id="ARBA00022989"/>
    </source>
</evidence>
<name>A0AAC9K9H3_9PROT</name>
<keyword evidence="8 10" id="KW-0594">Phospholipid biosynthesis</keyword>
<feature type="region of interest" description="Disordered" evidence="11">
    <location>
        <begin position="1"/>
        <end position="30"/>
    </location>
</feature>
<proteinExistence type="inferred from homology"/>
<dbReference type="GO" id="GO:0005886">
    <property type="term" value="C:plasma membrane"/>
    <property type="evidence" value="ECO:0007669"/>
    <property type="project" value="UniProtKB-SubCell"/>
</dbReference>
<keyword evidence="3 10" id="KW-0808">Transferase</keyword>
<evidence type="ECO:0000256" key="7">
    <source>
        <dbReference type="ARBA" id="ARBA00023136"/>
    </source>
</evidence>
<comment type="pathway">
    <text evidence="10">Lipid metabolism; phospholipid metabolism.</text>
</comment>
<comment type="similarity">
    <text evidence="10">Belongs to the PlsY family.</text>
</comment>
<dbReference type="Proteomes" id="UP000182373">
    <property type="component" value="Chromosome"/>
</dbReference>
<dbReference type="NCBIfam" id="TIGR00023">
    <property type="entry name" value="glycerol-3-phosphate 1-O-acyltransferase PlsY"/>
    <property type="match status" value="1"/>
</dbReference>
<feature type="transmembrane region" description="Helical" evidence="10">
    <location>
        <begin position="211"/>
        <end position="228"/>
    </location>
</feature>
<dbReference type="EC" id="2.3.1.275" evidence="10"/>
<evidence type="ECO:0000256" key="6">
    <source>
        <dbReference type="ARBA" id="ARBA00023098"/>
    </source>
</evidence>